<feature type="region of interest" description="Disordered" evidence="1">
    <location>
        <begin position="233"/>
        <end position="270"/>
    </location>
</feature>
<protein>
    <submittedName>
        <fullName evidence="2">Uncharacterized protein</fullName>
    </submittedName>
</protein>
<proteinExistence type="predicted"/>
<feature type="compositionally biased region" description="Low complexity" evidence="1">
    <location>
        <begin position="504"/>
        <end position="528"/>
    </location>
</feature>
<accession>A0ABR2Y1W8</accession>
<feature type="compositionally biased region" description="Basic and acidic residues" evidence="1">
    <location>
        <begin position="449"/>
        <end position="462"/>
    </location>
</feature>
<feature type="compositionally biased region" description="Polar residues" evidence="1">
    <location>
        <begin position="853"/>
        <end position="862"/>
    </location>
</feature>
<evidence type="ECO:0000313" key="2">
    <source>
        <dbReference type="EMBL" id="KAK9780070.1"/>
    </source>
</evidence>
<organism evidence="2 3">
    <name type="scientific">Seiridium cardinale</name>
    <dbReference type="NCBI Taxonomy" id="138064"/>
    <lineage>
        <taxon>Eukaryota</taxon>
        <taxon>Fungi</taxon>
        <taxon>Dikarya</taxon>
        <taxon>Ascomycota</taxon>
        <taxon>Pezizomycotina</taxon>
        <taxon>Sordariomycetes</taxon>
        <taxon>Xylariomycetidae</taxon>
        <taxon>Amphisphaeriales</taxon>
        <taxon>Sporocadaceae</taxon>
        <taxon>Seiridium</taxon>
    </lineage>
</organism>
<evidence type="ECO:0000313" key="3">
    <source>
        <dbReference type="Proteomes" id="UP001465668"/>
    </source>
</evidence>
<evidence type="ECO:0000256" key="1">
    <source>
        <dbReference type="SAM" id="MobiDB-lite"/>
    </source>
</evidence>
<reference evidence="2 3" key="1">
    <citation type="submission" date="2024-02" db="EMBL/GenBank/DDBJ databases">
        <title>First draft genome assembly of two strains of Seiridium cardinale.</title>
        <authorList>
            <person name="Emiliani G."/>
            <person name="Scali E."/>
        </authorList>
    </citation>
    <scope>NUCLEOTIDE SEQUENCE [LARGE SCALE GENOMIC DNA]</scope>
    <source>
        <strain evidence="2 3">BM-138-000479</strain>
    </source>
</reference>
<feature type="region of interest" description="Disordered" evidence="1">
    <location>
        <begin position="743"/>
        <end position="762"/>
    </location>
</feature>
<feature type="region of interest" description="Disordered" evidence="1">
    <location>
        <begin position="167"/>
        <end position="218"/>
    </location>
</feature>
<name>A0ABR2Y1W8_9PEZI</name>
<feature type="compositionally biased region" description="Polar residues" evidence="1">
    <location>
        <begin position="363"/>
        <end position="374"/>
    </location>
</feature>
<feature type="region of interest" description="Disordered" evidence="1">
    <location>
        <begin position="678"/>
        <end position="731"/>
    </location>
</feature>
<feature type="compositionally biased region" description="Low complexity" evidence="1">
    <location>
        <begin position="390"/>
        <end position="411"/>
    </location>
</feature>
<dbReference type="Proteomes" id="UP001465668">
    <property type="component" value="Unassembled WGS sequence"/>
</dbReference>
<feature type="compositionally biased region" description="Polar residues" evidence="1">
    <location>
        <begin position="438"/>
        <end position="448"/>
    </location>
</feature>
<feature type="compositionally biased region" description="Acidic residues" evidence="1">
    <location>
        <begin position="804"/>
        <end position="816"/>
    </location>
</feature>
<feature type="compositionally biased region" description="Basic and acidic residues" evidence="1">
    <location>
        <begin position="900"/>
        <end position="910"/>
    </location>
</feature>
<feature type="compositionally biased region" description="Low complexity" evidence="1">
    <location>
        <begin position="608"/>
        <end position="618"/>
    </location>
</feature>
<feature type="compositionally biased region" description="Low complexity" evidence="1">
    <location>
        <begin position="301"/>
        <end position="312"/>
    </location>
</feature>
<feature type="compositionally biased region" description="Polar residues" evidence="1">
    <location>
        <begin position="696"/>
        <end position="706"/>
    </location>
</feature>
<feature type="compositionally biased region" description="Low complexity" evidence="1">
    <location>
        <begin position="678"/>
        <end position="688"/>
    </location>
</feature>
<feature type="region of interest" description="Disordered" evidence="1">
    <location>
        <begin position="285"/>
        <end position="561"/>
    </location>
</feature>
<feature type="compositionally biased region" description="Polar residues" evidence="1">
    <location>
        <begin position="713"/>
        <end position="724"/>
    </location>
</feature>
<dbReference type="EMBL" id="JARVKM010000008">
    <property type="protein sequence ID" value="KAK9780070.1"/>
    <property type="molecule type" value="Genomic_DNA"/>
</dbReference>
<feature type="compositionally biased region" description="Low complexity" evidence="1">
    <location>
        <begin position="233"/>
        <end position="242"/>
    </location>
</feature>
<feature type="compositionally biased region" description="Basic and acidic residues" evidence="1">
    <location>
        <begin position="743"/>
        <end position="758"/>
    </location>
</feature>
<gene>
    <name evidence="2" type="ORF">SCAR479_03194</name>
</gene>
<feature type="region of interest" description="Disordered" evidence="1">
    <location>
        <begin position="1"/>
        <end position="60"/>
    </location>
</feature>
<sequence length="959" mass="103289">MGHKSKFTFPVPGWRKQPTEVSATSVPLTKAQKILGTGGINTESSKVPRGGQMRQQPWDSRSGISISISESSASHTTGDTGLGIVDEEDDATVGTSYGENGWDAESDILPRQLRNGGGLRTQRSAATIGNDYRTDASSLQRRQSNASTIYSHYDRNKVPLSISQQTSNSAMAKGLPNKANSLLDMDGSLAGPGGKKKKPSRLDLSMLKPRSRRDRDQNSQAAALLGNNYVTRSPSFISQSSSPYETPRKLRKSPSMASTGTHGSPLGLQDSTTLSQLYDHYEQMSFRSAPSPGEEEEEGEQQQQQQQQQLLQHVEHSRIDSVGGQPTPPLTTSSTRSLLTPPSNLVVREPNRHHGHFRKDSAGSRNTITSTSSPGLAPSNHLSPVGDCASSISSRNTRTSKTSKTSKASRTLDSDLQTNSVLSLSDSDSDDGTFSDSAPKSSMSSHTNMSHEDVSLQGDVRKAAPTRPPAVQERSSSRQKQNNFAPLNDYLTVPASANKGRVPSNSTLRSFSSSGSAATATGNSNSESGRASRLSVSTTNTADFPMPPGSHNKHPHSKPVAQEAKAVTLMPLASTAEALDSLRELTAQASDHPRRTLSSDQLTPPLSPSSMASYVSSPGRRDNAHHDETAEAHNARLMAVTKQEEMLLAALRQKRAMMRENILAEIENGDKGTIASRRASLSSAGRDSYIPGGMAKTSSRPSSQAPQLPPFPSRQSSLVSSFKSLTERKDSVRRTDNNVRFADEAESLGRSDPIEKRSSSAMSNATIRDNNLVGRHERVLMFLDRPLNDIGAIDAAEPSPDLSEFMDYDQDSDGEIVPERRRSRRNSRINSGYGFPASASRRGGECPRADSNLLGSRGTSLKRQLENLPESNFESNDEEADIDFDGFSDVMSPPQSEIPAAERSKEHGIARPDSPVQQSSGRQHSKGHVKGKNSAVRLSAVGNVGSFLPPEAGLWGDDG</sequence>
<feature type="compositionally biased region" description="Acidic residues" evidence="1">
    <location>
        <begin position="875"/>
        <end position="886"/>
    </location>
</feature>
<comment type="caution">
    <text evidence="2">The sequence shown here is derived from an EMBL/GenBank/DDBJ whole genome shotgun (WGS) entry which is preliminary data.</text>
</comment>
<feature type="region of interest" description="Disordered" evidence="1">
    <location>
        <begin position="588"/>
        <end position="625"/>
    </location>
</feature>
<feature type="compositionally biased region" description="Low complexity" evidence="1">
    <location>
        <begin position="330"/>
        <end position="345"/>
    </location>
</feature>
<keyword evidence="3" id="KW-1185">Reference proteome</keyword>
<feature type="region of interest" description="Disordered" evidence="1">
    <location>
        <begin position="794"/>
        <end position="935"/>
    </location>
</feature>